<feature type="compositionally biased region" description="Basic and acidic residues" evidence="9">
    <location>
        <begin position="309"/>
        <end position="320"/>
    </location>
</feature>
<evidence type="ECO:0000313" key="12">
    <source>
        <dbReference type="EMBL" id="OOQ84631.1"/>
    </source>
</evidence>
<evidence type="ECO:0000313" key="13">
    <source>
        <dbReference type="Proteomes" id="UP000190744"/>
    </source>
</evidence>
<reference evidence="13" key="1">
    <citation type="submission" date="2015-09" db="EMBL/GenBank/DDBJ databases">
        <authorList>
            <person name="Fill T.P."/>
            <person name="Baretta J.F."/>
            <person name="de Almeida L.G."/>
            <person name="Rocha M."/>
            <person name="de Souza D.H."/>
            <person name="Malavazi I."/>
            <person name="Cerdeira L.T."/>
            <person name="Hong H."/>
            <person name="Samborskyy M."/>
            <person name="de Vasconcelos A.T."/>
            <person name="Leadlay P."/>
            <person name="Rodrigues-Filho E."/>
        </authorList>
    </citation>
    <scope>NUCLEOTIDE SEQUENCE [LARGE SCALE GENOMIC DNA]</scope>
    <source>
        <strain evidence="13">LaBioMMi 136</strain>
    </source>
</reference>
<dbReference type="GO" id="GO:0034247">
    <property type="term" value="P:snoRNA splicing"/>
    <property type="evidence" value="ECO:0007669"/>
    <property type="project" value="TreeGrafter"/>
</dbReference>
<dbReference type="SUPFAM" id="SSF90229">
    <property type="entry name" value="CCCH zinc finger"/>
    <property type="match status" value="1"/>
</dbReference>
<feature type="compositionally biased region" description="Low complexity" evidence="9">
    <location>
        <begin position="61"/>
        <end position="71"/>
    </location>
</feature>
<keyword evidence="6 7" id="KW-0862">Zinc</keyword>
<evidence type="ECO:0000259" key="10">
    <source>
        <dbReference type="PROSITE" id="PS50089"/>
    </source>
</evidence>
<evidence type="ECO:0000256" key="6">
    <source>
        <dbReference type="ARBA" id="ARBA00022833"/>
    </source>
</evidence>
<dbReference type="FunFam" id="3.30.40.10:FF:000045">
    <property type="entry name" value="RING finger protein 113A"/>
    <property type="match status" value="1"/>
</dbReference>
<dbReference type="GO" id="GO:0006397">
    <property type="term" value="P:mRNA processing"/>
    <property type="evidence" value="ECO:0007669"/>
    <property type="project" value="UniProtKB-KW"/>
</dbReference>
<dbReference type="SMART" id="SM00356">
    <property type="entry name" value="ZnF_C3H1"/>
    <property type="match status" value="1"/>
</dbReference>
<evidence type="ECO:0000256" key="1">
    <source>
        <dbReference type="ARBA" id="ARBA00003777"/>
    </source>
</evidence>
<keyword evidence="5 7" id="KW-0863">Zinc-finger</keyword>
<accession>A0A1S9RH11</accession>
<dbReference type="Pfam" id="PF00642">
    <property type="entry name" value="zf-CCCH"/>
    <property type="match status" value="1"/>
</dbReference>
<name>A0A1S9RH11_PENBI</name>
<dbReference type="AlphaFoldDB" id="A0A1S9RH11"/>
<dbReference type="GO" id="GO:0003677">
    <property type="term" value="F:DNA binding"/>
    <property type="evidence" value="ECO:0007669"/>
    <property type="project" value="UniProtKB-UniRule"/>
</dbReference>
<feature type="compositionally biased region" description="Acidic residues" evidence="9">
    <location>
        <begin position="321"/>
        <end position="335"/>
    </location>
</feature>
<feature type="region of interest" description="Disordered" evidence="9">
    <location>
        <begin position="1"/>
        <end position="96"/>
    </location>
</feature>
<feature type="domain" description="C3H1-type" evidence="11">
    <location>
        <begin position="166"/>
        <end position="194"/>
    </location>
</feature>
<dbReference type="InterPro" id="IPR000571">
    <property type="entry name" value="Znf_CCCH"/>
</dbReference>
<evidence type="ECO:0000256" key="2">
    <source>
        <dbReference type="ARBA" id="ARBA00009161"/>
    </source>
</evidence>
<proteinExistence type="inferred from homology"/>
<dbReference type="InterPro" id="IPR039971">
    <property type="entry name" value="CWC24-like"/>
</dbReference>
<feature type="compositionally biased region" description="Basic residues" evidence="9">
    <location>
        <begin position="17"/>
        <end position="30"/>
    </location>
</feature>
<dbReference type="PANTHER" id="PTHR12930">
    <property type="entry name" value="ZINC FINGER PROTEIN 183"/>
    <property type="match status" value="1"/>
</dbReference>
<evidence type="ECO:0000259" key="11">
    <source>
        <dbReference type="PROSITE" id="PS50103"/>
    </source>
</evidence>
<dbReference type="GO" id="GO:0008270">
    <property type="term" value="F:zinc ion binding"/>
    <property type="evidence" value="ECO:0007669"/>
    <property type="project" value="UniProtKB-KW"/>
</dbReference>
<evidence type="ECO:0000256" key="5">
    <source>
        <dbReference type="ARBA" id="ARBA00022771"/>
    </source>
</evidence>
<dbReference type="InterPro" id="IPR017907">
    <property type="entry name" value="Znf_RING_CS"/>
</dbReference>
<dbReference type="SUPFAM" id="SSF57850">
    <property type="entry name" value="RING/U-box"/>
    <property type="match status" value="1"/>
</dbReference>
<evidence type="ECO:0000256" key="4">
    <source>
        <dbReference type="ARBA" id="ARBA00022723"/>
    </source>
</evidence>
<comment type="subunit">
    <text evidence="3 8">Associated with the spliceosome.</text>
</comment>
<dbReference type="Gene3D" id="3.30.40.10">
    <property type="entry name" value="Zinc/RING finger domain, C3HC4 (zinc finger)"/>
    <property type="match status" value="1"/>
</dbReference>
<feature type="domain" description="RING-type" evidence="10">
    <location>
        <begin position="249"/>
        <end position="286"/>
    </location>
</feature>
<dbReference type="GO" id="GO:0005684">
    <property type="term" value="C:U2-type spliceosomal complex"/>
    <property type="evidence" value="ECO:0007669"/>
    <property type="project" value="TreeGrafter"/>
</dbReference>
<evidence type="ECO:0000256" key="3">
    <source>
        <dbReference type="ARBA" id="ARBA00011524"/>
    </source>
</evidence>
<dbReference type="InterPro" id="IPR013083">
    <property type="entry name" value="Znf_RING/FYVE/PHD"/>
</dbReference>
<organism evidence="12 13">
    <name type="scientific">Penicillium brasilianum</name>
    <dbReference type="NCBI Taxonomy" id="104259"/>
    <lineage>
        <taxon>Eukaryota</taxon>
        <taxon>Fungi</taxon>
        <taxon>Dikarya</taxon>
        <taxon>Ascomycota</taxon>
        <taxon>Pezizomycotina</taxon>
        <taxon>Eurotiomycetes</taxon>
        <taxon>Eurotiomycetidae</taxon>
        <taxon>Eurotiales</taxon>
        <taxon>Aspergillaceae</taxon>
        <taxon>Penicillium</taxon>
    </lineage>
</organism>
<feature type="zinc finger region" description="C3H1-type" evidence="7">
    <location>
        <begin position="166"/>
        <end position="194"/>
    </location>
</feature>
<comment type="function">
    <text evidence="1 8">Involved in pre-mRNA splicing.</text>
</comment>
<evidence type="ECO:0000256" key="9">
    <source>
        <dbReference type="SAM" id="MobiDB-lite"/>
    </source>
</evidence>
<evidence type="ECO:0000256" key="8">
    <source>
        <dbReference type="RuleBase" id="RU367110"/>
    </source>
</evidence>
<dbReference type="PROSITE" id="PS00518">
    <property type="entry name" value="ZF_RING_1"/>
    <property type="match status" value="1"/>
</dbReference>
<gene>
    <name evidence="12" type="primary">cwc24</name>
    <name evidence="12" type="ORF">PEBR_29310</name>
</gene>
<keyword evidence="8" id="KW-0747">Spliceosome</keyword>
<dbReference type="InterPro" id="IPR001841">
    <property type="entry name" value="Znf_RING"/>
</dbReference>
<feature type="region of interest" description="Disordered" evidence="9">
    <location>
        <begin position="309"/>
        <end position="335"/>
    </location>
</feature>
<evidence type="ECO:0000256" key="7">
    <source>
        <dbReference type="PROSITE-ProRule" id="PRU00723"/>
    </source>
</evidence>
<sequence>MADGTETSDVVPEFGFKKRAKGKANFRKKPATPPPASDSGSDFTSSDDEEGRRIKRRRKNVAVTASSAANVTRRDPAADQPTSTGPVPLSTSNDATKSANWYDEDLSAKNLLGSTRAHASTDTAPDGTYKGAANYSSFIQKNPDAPTKQFGPIKAPTNVRTVTVMDFAPDVCKDWKQTGWCGFGDSCKFLHAREDYKQGWELDRDWEIGTNGKKLSGRVVSQRKGAGKTAEDDEDEDDDELLDSIPFACIICRKPYQNPIITKCGHYFCESCALQRYRKNPSCAACGAGTGGVFNTAKKLNALLEKKREKARREREKAIEEGEEVSEEEEHEGSD</sequence>
<feature type="compositionally biased region" description="Polar residues" evidence="9">
    <location>
        <begin position="80"/>
        <end position="96"/>
    </location>
</feature>
<keyword evidence="8" id="KW-0238">DNA-binding</keyword>
<protein>
    <recommendedName>
        <fullName evidence="8">Pre-mRNA-splicing factor CWC24</fullName>
    </recommendedName>
</protein>
<keyword evidence="8" id="KW-0539">Nucleus</keyword>
<comment type="subcellular location">
    <subcellularLocation>
        <location evidence="8">Nucleus</location>
    </subcellularLocation>
</comment>
<comment type="similarity">
    <text evidence="2 8">Belongs to the CWC24 family.</text>
</comment>
<keyword evidence="8" id="KW-0508">mRNA splicing</keyword>
<dbReference type="CDD" id="cd16539">
    <property type="entry name" value="RING-HC_RNF113A_B"/>
    <property type="match status" value="1"/>
</dbReference>
<dbReference type="PROSITE" id="PS50089">
    <property type="entry name" value="ZF_RING_2"/>
    <property type="match status" value="1"/>
</dbReference>
<keyword evidence="4 7" id="KW-0479">Metal-binding</keyword>
<dbReference type="SMART" id="SM00184">
    <property type="entry name" value="RING"/>
    <property type="match status" value="1"/>
</dbReference>
<dbReference type="Pfam" id="PF13923">
    <property type="entry name" value="zf-C3HC4_2"/>
    <property type="match status" value="1"/>
</dbReference>
<feature type="region of interest" description="Disordered" evidence="9">
    <location>
        <begin position="219"/>
        <end position="239"/>
    </location>
</feature>
<keyword evidence="8" id="KW-0507">mRNA processing</keyword>
<dbReference type="EMBL" id="LJBN01000177">
    <property type="protein sequence ID" value="OOQ84631.1"/>
    <property type="molecule type" value="Genomic_DNA"/>
</dbReference>
<dbReference type="Proteomes" id="UP000190744">
    <property type="component" value="Unassembled WGS sequence"/>
</dbReference>
<dbReference type="PROSITE" id="PS50103">
    <property type="entry name" value="ZF_C3H1"/>
    <property type="match status" value="1"/>
</dbReference>
<comment type="caution">
    <text evidence="12">The sequence shown here is derived from an EMBL/GenBank/DDBJ whole genome shotgun (WGS) entry which is preliminary data.</text>
</comment>
<dbReference type="InterPro" id="IPR036855">
    <property type="entry name" value="Znf_CCCH_sf"/>
</dbReference>
<dbReference type="PANTHER" id="PTHR12930:SF0">
    <property type="entry name" value="RING FINGER PROTEIN 113B"/>
    <property type="match status" value="1"/>
</dbReference>